<organism evidence="1 2">
    <name type="scientific">Arcicella rigui</name>
    <dbReference type="NCBI Taxonomy" id="797020"/>
    <lineage>
        <taxon>Bacteria</taxon>
        <taxon>Pseudomonadati</taxon>
        <taxon>Bacteroidota</taxon>
        <taxon>Cytophagia</taxon>
        <taxon>Cytophagales</taxon>
        <taxon>Flectobacillaceae</taxon>
        <taxon>Arcicella</taxon>
    </lineage>
</organism>
<protein>
    <submittedName>
        <fullName evidence="1">Uncharacterized protein</fullName>
    </submittedName>
</protein>
<accession>A0ABU5Q953</accession>
<dbReference type="EMBL" id="JAYFUM010000008">
    <property type="protein sequence ID" value="MEA5139122.1"/>
    <property type="molecule type" value="Genomic_DNA"/>
</dbReference>
<reference evidence="1 2" key="1">
    <citation type="submission" date="2023-12" db="EMBL/GenBank/DDBJ databases">
        <title>Novel species of the genus Arcicella isolated from rivers.</title>
        <authorList>
            <person name="Lu H."/>
        </authorList>
    </citation>
    <scope>NUCLEOTIDE SEQUENCE [LARGE SCALE GENOMIC DNA]</scope>
    <source>
        <strain evidence="1 2">KCTC 23307</strain>
    </source>
</reference>
<evidence type="ECO:0000313" key="2">
    <source>
        <dbReference type="Proteomes" id="UP001302949"/>
    </source>
</evidence>
<dbReference type="RefSeq" id="WP_323296283.1">
    <property type="nucleotide sequence ID" value="NZ_JAYFUM010000008.1"/>
</dbReference>
<sequence length="72" mass="8286">MKTAAELNADILRITLAIKSQFPELSKYIEEMPITMPDEENPDITLKNLKEYYESLESILKKYVPNHKGSSL</sequence>
<comment type="caution">
    <text evidence="1">The sequence shown here is derived from an EMBL/GenBank/DDBJ whole genome shotgun (WGS) entry which is preliminary data.</text>
</comment>
<gene>
    <name evidence="1" type="ORF">VB248_08255</name>
</gene>
<dbReference type="Proteomes" id="UP001302949">
    <property type="component" value="Unassembled WGS sequence"/>
</dbReference>
<evidence type="ECO:0000313" key="1">
    <source>
        <dbReference type="EMBL" id="MEA5139122.1"/>
    </source>
</evidence>
<keyword evidence="2" id="KW-1185">Reference proteome</keyword>
<name>A0ABU5Q953_9BACT</name>
<proteinExistence type="predicted"/>